<gene>
    <name evidence="2" type="primary">larC_14</name>
    <name evidence="2" type="ORF">SDC9_154423</name>
</gene>
<organism evidence="2">
    <name type="scientific">bioreactor metagenome</name>
    <dbReference type="NCBI Taxonomy" id="1076179"/>
    <lineage>
        <taxon>unclassified sequences</taxon>
        <taxon>metagenomes</taxon>
        <taxon>ecological metagenomes</taxon>
    </lineage>
</organism>
<dbReference type="Gene3D" id="3.30.70.1380">
    <property type="entry name" value="Transcriptional regulatory protein pf0864 domain like"/>
    <property type="match status" value="1"/>
</dbReference>
<dbReference type="PANTHER" id="PTHR36566:SF1">
    <property type="entry name" value="PYRIDINIUM-3,5-BISTHIOCARBOXYLIC ACID MONONUCLEOTIDE NICKEL INSERTION PROTEIN"/>
    <property type="match status" value="1"/>
</dbReference>
<dbReference type="Pfam" id="PF01969">
    <property type="entry name" value="Ni_insertion"/>
    <property type="match status" value="1"/>
</dbReference>
<evidence type="ECO:0000256" key="1">
    <source>
        <dbReference type="ARBA" id="ARBA00022596"/>
    </source>
</evidence>
<dbReference type="AlphaFoldDB" id="A0A645EYZ1"/>
<dbReference type="PANTHER" id="PTHR36566">
    <property type="entry name" value="NICKEL INSERTION PROTEIN-RELATED"/>
    <property type="match status" value="1"/>
</dbReference>
<sequence>MKKNRPAYKITVLCDDEKIERIEDIIFTETTSIGIRKHKEERTILLRCFKEIETKYGKLKVKAVQTPLGERIYPEYESARELAEKNRVPLSAIYKQV</sequence>
<proteinExistence type="predicted"/>
<reference evidence="2" key="1">
    <citation type="submission" date="2019-08" db="EMBL/GenBank/DDBJ databases">
        <authorList>
            <person name="Kucharzyk K."/>
            <person name="Murdoch R.W."/>
            <person name="Higgins S."/>
            <person name="Loffler F."/>
        </authorList>
    </citation>
    <scope>NUCLEOTIDE SEQUENCE</scope>
</reference>
<name>A0A645EYZ1_9ZZZZ</name>
<comment type="caution">
    <text evidence="2">The sequence shown here is derived from an EMBL/GenBank/DDBJ whole genome shotgun (WGS) entry which is preliminary data.</text>
</comment>
<evidence type="ECO:0000313" key="2">
    <source>
        <dbReference type="EMBL" id="MPN07157.1"/>
    </source>
</evidence>
<dbReference type="InterPro" id="IPR002822">
    <property type="entry name" value="Ni_insertion"/>
</dbReference>
<accession>A0A645EYZ1</accession>
<protein>
    <submittedName>
        <fullName evidence="2">Pyridinium-3,5-bisthiocarboxylic acid mononucleotide nickel insertion protein</fullName>
    </submittedName>
</protein>
<keyword evidence="1" id="KW-0533">Nickel</keyword>
<dbReference type="EMBL" id="VSSQ01053116">
    <property type="protein sequence ID" value="MPN07157.1"/>
    <property type="molecule type" value="Genomic_DNA"/>
</dbReference>